<evidence type="ECO:0000313" key="2">
    <source>
        <dbReference type="Proteomes" id="UP000315648"/>
    </source>
</evidence>
<keyword evidence="2" id="KW-1185">Reference proteome</keyword>
<evidence type="ECO:0000313" key="1">
    <source>
        <dbReference type="EMBL" id="TSJ76771.1"/>
    </source>
</evidence>
<comment type="caution">
    <text evidence="1">The sequence shown here is derived from an EMBL/GenBank/DDBJ whole genome shotgun (WGS) entry which is preliminary data.</text>
</comment>
<dbReference type="AlphaFoldDB" id="A0A556QJI6"/>
<dbReference type="EMBL" id="VMBG01000002">
    <property type="protein sequence ID" value="TSJ76771.1"/>
    <property type="molecule type" value="Genomic_DNA"/>
</dbReference>
<dbReference type="Proteomes" id="UP000315648">
    <property type="component" value="Unassembled WGS sequence"/>
</dbReference>
<protein>
    <submittedName>
        <fullName evidence="1">Uncharacterized protein</fullName>
    </submittedName>
</protein>
<sequence>MKIDMLNKILFILMMSICVSCSSVDGDAIRNRQDQDLFNLYIRGSHFETYPKYRVGNISKTVSASEISVGVREKIIGADGDTSVDLSEEELRLRRKNNLDGWGRLLKCDGYLGVFRSAGSKSEFLVCKIETGEVYHVRFAPVH</sequence>
<organism evidence="1 2">
    <name type="scientific">Rariglobus hedericola</name>
    <dbReference type="NCBI Taxonomy" id="2597822"/>
    <lineage>
        <taxon>Bacteria</taxon>
        <taxon>Pseudomonadati</taxon>
        <taxon>Verrucomicrobiota</taxon>
        <taxon>Opitutia</taxon>
        <taxon>Opitutales</taxon>
        <taxon>Opitutaceae</taxon>
        <taxon>Rariglobus</taxon>
    </lineage>
</organism>
<gene>
    <name evidence="1" type="ORF">FPL22_11645</name>
</gene>
<accession>A0A556QJI6</accession>
<reference evidence="1 2" key="1">
    <citation type="submission" date="2019-07" db="EMBL/GenBank/DDBJ databases">
        <title>Description of 53C-WASEF.</title>
        <authorList>
            <person name="Pitt A."/>
            <person name="Hahn M.W."/>
        </authorList>
    </citation>
    <scope>NUCLEOTIDE SEQUENCE [LARGE SCALE GENOMIC DNA]</scope>
    <source>
        <strain evidence="1 2">53C-WASEF</strain>
    </source>
</reference>
<name>A0A556QJI6_9BACT</name>
<proteinExistence type="predicted"/>
<dbReference type="RefSeq" id="WP_144230538.1">
    <property type="nucleotide sequence ID" value="NZ_CBCRVV010000009.1"/>
</dbReference>